<dbReference type="InterPro" id="IPR009563">
    <property type="entry name" value="SSSCA1"/>
</dbReference>
<dbReference type="EMBL" id="CP014862">
    <property type="protein sequence ID" value="ASJ03096.1"/>
    <property type="molecule type" value="Genomic_DNA"/>
</dbReference>
<keyword evidence="2" id="KW-1185">Reference proteome</keyword>
<evidence type="ECO:0000313" key="2">
    <source>
        <dbReference type="Proteomes" id="UP000250179"/>
    </source>
</evidence>
<dbReference type="GeneID" id="33320235"/>
<dbReference type="RefSeq" id="WP_088858351.1">
    <property type="nucleotide sequence ID" value="NZ_CP014862.1"/>
</dbReference>
<dbReference type="Pfam" id="PF06677">
    <property type="entry name" value="Auto_anti-p27"/>
    <property type="match status" value="1"/>
</dbReference>
<sequence>MTGPTDEEIRNVIMPLMLSGAKMLDKHCPKCGSPLFEKNGKVFCPVCEYRAKKRMERAKGVEERLLEKLNELAGSLPSDVEVLEKHLSAMEKIIDLIRKYRELEGEK</sequence>
<dbReference type="AlphaFoldDB" id="A0A2Z2MBB7"/>
<dbReference type="Proteomes" id="UP000250179">
    <property type="component" value="Chromosome"/>
</dbReference>
<evidence type="ECO:0000313" key="1">
    <source>
        <dbReference type="EMBL" id="ASJ03096.1"/>
    </source>
</evidence>
<gene>
    <name evidence="1" type="ORF">A3L09_07430</name>
</gene>
<evidence type="ECO:0008006" key="3">
    <source>
        <dbReference type="Google" id="ProtNLM"/>
    </source>
</evidence>
<proteinExistence type="predicted"/>
<accession>A0A2Z2MBB7</accession>
<dbReference type="KEGG" id="tprf:A3L09_07430"/>
<dbReference type="OrthoDB" id="26305at2157"/>
<name>A0A2Z2MBB7_THEPR</name>
<dbReference type="NCBIfam" id="NF001645">
    <property type="entry name" value="PRK00420.1-2"/>
    <property type="match status" value="1"/>
</dbReference>
<organism evidence="1 2">
    <name type="scientific">Thermococcus profundus</name>
    <dbReference type="NCBI Taxonomy" id="49899"/>
    <lineage>
        <taxon>Archaea</taxon>
        <taxon>Methanobacteriati</taxon>
        <taxon>Methanobacteriota</taxon>
        <taxon>Thermococci</taxon>
        <taxon>Thermococcales</taxon>
        <taxon>Thermococcaceae</taxon>
        <taxon>Thermococcus</taxon>
    </lineage>
</organism>
<protein>
    <recommendedName>
        <fullName evidence="3">DNA-directed RNA polymerase M/15kDa subunit domain-containing protein</fullName>
    </recommendedName>
</protein>
<reference evidence="1 2" key="1">
    <citation type="submission" date="2016-03" db="EMBL/GenBank/DDBJ databases">
        <title>Complete genome sequence of Thermococcus profundus strain DT5432.</title>
        <authorList>
            <person name="Oger P.M."/>
        </authorList>
    </citation>
    <scope>NUCLEOTIDE SEQUENCE [LARGE SCALE GENOMIC DNA]</scope>
    <source>
        <strain evidence="1 2">DT 5432</strain>
    </source>
</reference>